<protein>
    <submittedName>
        <fullName evidence="3">Uncharacterized protein</fullName>
    </submittedName>
</protein>
<feature type="transmembrane region" description="Helical" evidence="2">
    <location>
        <begin position="240"/>
        <end position="261"/>
    </location>
</feature>
<sequence length="361" mass="41280">MSTESFAFDSEPPSRKASDYSPEQQRTRWHFWSGSRYSLILVLATLFEAAVVIALESVVFAKFVQNHANKALGQGIPVYLIIFIICQVYQVGIAWDAVRMQNTIQIIAFILLNLCCLLYGGFQFQQISEALNDLADHPGIGHDIPDSDVLDYLRTLITKLLIANVVVIGICELIYLYLGARLYQEFGWRIYKKIGADPEIRNMYRWYQILLTILKIDMFFFLGYSIQYLVLVLKNNDYEFPLTIVALPLTCLFLFLAVYAVRHESKWMVSIFFVGLAAGCAYFIFKIYRIFDPDQPADKYKNIKNFLTFFASVSLALIVLTIINGAICWSNFNKGLKSHLLRDKGEAAFAEHQGDRTLSLD</sequence>
<feature type="transmembrane region" description="Helical" evidence="2">
    <location>
        <begin position="160"/>
        <end position="178"/>
    </location>
</feature>
<dbReference type="PANTHER" id="PTHR34391:SF1">
    <property type="entry name" value="UPF0658 GOLGI APPARATUS MEMBRANE PROTEIN C1952.10C-RELATED"/>
    <property type="match status" value="1"/>
</dbReference>
<feature type="transmembrane region" description="Helical" evidence="2">
    <location>
        <begin position="37"/>
        <end position="64"/>
    </location>
</feature>
<evidence type="ECO:0000313" key="3">
    <source>
        <dbReference type="EMBL" id="KAJ8654745.1"/>
    </source>
</evidence>
<dbReference type="AlphaFoldDB" id="A0AAD7UWV3"/>
<keyword evidence="2" id="KW-0812">Transmembrane</keyword>
<dbReference type="GO" id="GO:0005794">
    <property type="term" value="C:Golgi apparatus"/>
    <property type="evidence" value="ECO:0007669"/>
    <property type="project" value="TreeGrafter"/>
</dbReference>
<feature type="transmembrane region" description="Helical" evidence="2">
    <location>
        <begin position="76"/>
        <end position="98"/>
    </location>
</feature>
<dbReference type="PANTHER" id="PTHR34391">
    <property type="entry name" value="UPF0658 GOLGI APPARATUS MEMBRANE PROTEIN C1952.10C-RELATED"/>
    <property type="match status" value="1"/>
</dbReference>
<keyword evidence="2" id="KW-1133">Transmembrane helix</keyword>
<dbReference type="EMBL" id="JARTCD010000057">
    <property type="protein sequence ID" value="KAJ8654745.1"/>
    <property type="molecule type" value="Genomic_DNA"/>
</dbReference>
<keyword evidence="2" id="KW-0472">Membrane</keyword>
<feature type="transmembrane region" description="Helical" evidence="2">
    <location>
        <begin position="206"/>
        <end position="233"/>
    </location>
</feature>
<accession>A0AAD7UWV3</accession>
<evidence type="ECO:0000313" key="4">
    <source>
        <dbReference type="Proteomes" id="UP001234581"/>
    </source>
</evidence>
<dbReference type="InterPro" id="IPR040410">
    <property type="entry name" value="UPF0658_Golgi"/>
</dbReference>
<proteinExistence type="predicted"/>
<comment type="caution">
    <text evidence="3">The sequence shown here is derived from an EMBL/GenBank/DDBJ whole genome shotgun (WGS) entry which is preliminary data.</text>
</comment>
<organism evidence="3 4">
    <name type="scientific">Lichtheimia ornata</name>
    <dbReference type="NCBI Taxonomy" id="688661"/>
    <lineage>
        <taxon>Eukaryota</taxon>
        <taxon>Fungi</taxon>
        <taxon>Fungi incertae sedis</taxon>
        <taxon>Mucoromycota</taxon>
        <taxon>Mucoromycotina</taxon>
        <taxon>Mucoromycetes</taxon>
        <taxon>Mucorales</taxon>
        <taxon>Lichtheimiaceae</taxon>
        <taxon>Lichtheimia</taxon>
    </lineage>
</organism>
<dbReference type="GeneID" id="83217041"/>
<dbReference type="Proteomes" id="UP001234581">
    <property type="component" value="Unassembled WGS sequence"/>
</dbReference>
<feature type="transmembrane region" description="Helical" evidence="2">
    <location>
        <begin position="306"/>
        <end position="332"/>
    </location>
</feature>
<reference evidence="3 4" key="1">
    <citation type="submission" date="2023-03" db="EMBL/GenBank/DDBJ databases">
        <title>Genome sequence of Lichtheimia ornata CBS 291.66.</title>
        <authorList>
            <person name="Mohabir J.T."/>
            <person name="Shea T.P."/>
            <person name="Kurbessoian T."/>
            <person name="Berby B."/>
            <person name="Fontaine J."/>
            <person name="Livny J."/>
            <person name="Gnirke A."/>
            <person name="Stajich J.E."/>
            <person name="Cuomo C.A."/>
        </authorList>
    </citation>
    <scope>NUCLEOTIDE SEQUENCE [LARGE SCALE GENOMIC DNA]</scope>
    <source>
        <strain evidence="3">CBS 291.66</strain>
    </source>
</reference>
<evidence type="ECO:0000256" key="1">
    <source>
        <dbReference type="SAM" id="MobiDB-lite"/>
    </source>
</evidence>
<feature type="region of interest" description="Disordered" evidence="1">
    <location>
        <begin position="1"/>
        <end position="21"/>
    </location>
</feature>
<gene>
    <name evidence="3" type="ORF">O0I10_009636</name>
</gene>
<feature type="transmembrane region" description="Helical" evidence="2">
    <location>
        <begin position="267"/>
        <end position="285"/>
    </location>
</feature>
<name>A0AAD7UWV3_9FUNG</name>
<feature type="transmembrane region" description="Helical" evidence="2">
    <location>
        <begin position="104"/>
        <end position="122"/>
    </location>
</feature>
<keyword evidence="4" id="KW-1185">Reference proteome</keyword>
<evidence type="ECO:0000256" key="2">
    <source>
        <dbReference type="SAM" id="Phobius"/>
    </source>
</evidence>
<dbReference type="RefSeq" id="XP_058339659.1">
    <property type="nucleotide sequence ID" value="XM_058489623.1"/>
</dbReference>